<dbReference type="SUPFAM" id="SSF51556">
    <property type="entry name" value="Metallo-dependent hydrolases"/>
    <property type="match status" value="1"/>
</dbReference>
<evidence type="ECO:0000313" key="4">
    <source>
        <dbReference type="Proteomes" id="UP000006844"/>
    </source>
</evidence>
<dbReference type="EMBL" id="CP002467">
    <property type="protein sequence ID" value="ADV83039.1"/>
    <property type="molecule type" value="Genomic_DNA"/>
</dbReference>
<evidence type="ECO:0000259" key="2">
    <source>
        <dbReference type="Pfam" id="PF04909"/>
    </source>
</evidence>
<keyword evidence="3" id="KW-0378">Hydrolase</keyword>
<protein>
    <submittedName>
        <fullName evidence="3">Amidohydrolase 2</fullName>
    </submittedName>
</protein>
<organism evidence="3 4">
    <name type="scientific">Terriglobus saanensis (strain ATCC BAA-1853 / DSM 23119 / SP1PR4)</name>
    <dbReference type="NCBI Taxonomy" id="401053"/>
    <lineage>
        <taxon>Bacteria</taxon>
        <taxon>Pseudomonadati</taxon>
        <taxon>Acidobacteriota</taxon>
        <taxon>Terriglobia</taxon>
        <taxon>Terriglobales</taxon>
        <taxon>Acidobacteriaceae</taxon>
        <taxon>Terriglobus</taxon>
    </lineage>
</organism>
<evidence type="ECO:0000313" key="3">
    <source>
        <dbReference type="EMBL" id="ADV83039.1"/>
    </source>
</evidence>
<keyword evidence="4" id="KW-1185">Reference proteome</keyword>
<feature type="domain" description="Amidohydrolase-related" evidence="2">
    <location>
        <begin position="31"/>
        <end position="308"/>
    </location>
</feature>
<evidence type="ECO:0000256" key="1">
    <source>
        <dbReference type="ARBA" id="ARBA00038310"/>
    </source>
</evidence>
<reference evidence="3 4" key="1">
    <citation type="journal article" date="2012" name="Stand. Genomic Sci.">
        <title>Complete genome sequence of Terriglobus saanensis type strain SP1PR4(T), an Acidobacteria from tundra soil.</title>
        <authorList>
            <person name="Rawat S.R."/>
            <person name="Mannisto M.K."/>
            <person name="Starovoytov V."/>
            <person name="Goodwin L."/>
            <person name="Nolan M."/>
            <person name="Hauser L."/>
            <person name="Land M."/>
            <person name="Davenport K.W."/>
            <person name="Woyke T."/>
            <person name="Haggblom M.M."/>
        </authorList>
    </citation>
    <scope>NUCLEOTIDE SEQUENCE</scope>
    <source>
        <strain evidence="4">ATCC BAA-1853 / DSM 23119 / SP1PR4</strain>
    </source>
</reference>
<proteinExistence type="inferred from homology"/>
<dbReference type="InterPro" id="IPR032466">
    <property type="entry name" value="Metal_Hydrolase"/>
</dbReference>
<dbReference type="GO" id="GO:0016787">
    <property type="term" value="F:hydrolase activity"/>
    <property type="evidence" value="ECO:0007669"/>
    <property type="project" value="UniProtKB-KW"/>
</dbReference>
<gene>
    <name evidence="3" type="ordered locus">AciPR4_2237</name>
</gene>
<dbReference type="OrthoDB" id="9787654at2"/>
<dbReference type="PANTHER" id="PTHR43569">
    <property type="entry name" value="AMIDOHYDROLASE"/>
    <property type="match status" value="1"/>
</dbReference>
<dbReference type="Proteomes" id="UP000006844">
    <property type="component" value="Chromosome"/>
</dbReference>
<dbReference type="AlphaFoldDB" id="E8UX76"/>
<dbReference type="PANTHER" id="PTHR43569:SF2">
    <property type="entry name" value="AMIDOHYDROLASE-RELATED DOMAIN-CONTAINING PROTEIN"/>
    <property type="match status" value="1"/>
</dbReference>
<dbReference type="eggNOG" id="COG3618">
    <property type="taxonomic scope" value="Bacteria"/>
</dbReference>
<dbReference type="RefSeq" id="WP_013568772.1">
    <property type="nucleotide sequence ID" value="NC_014963.1"/>
</dbReference>
<dbReference type="InterPro" id="IPR052350">
    <property type="entry name" value="Metallo-dep_Lactonases"/>
</dbReference>
<dbReference type="Pfam" id="PF04909">
    <property type="entry name" value="Amidohydro_2"/>
    <property type="match status" value="1"/>
</dbReference>
<dbReference type="InterPro" id="IPR006680">
    <property type="entry name" value="Amidohydro-rel"/>
</dbReference>
<sequence length="318" mass="35574">MDRRTLLKSGLYMAGALTTGDAFASQRIPVIDTHVHLFDPNRPGGVPWPEPSDLVLYKPALPDRYERLAHNFGVVGAIAIEASPLSSDNDWLLTIAKKYPLIVGIIGDLIPGSSEFAGELERLHKDPLYLGLRYGNLWGRNLVEDVHRAGFLDGLKLLSQAHLVFESANLNPALIRTIATIAERIPDLTIVLDHLPHADQPKAPAEIIEYRHSLRTLGGAPRVFIKLSEIPLEKNGKVSTDVSSYRGNLDELWNIFGEDKTLFGSDWPNSDHILPYIETVSILKQYAANKSRTAQEKLFWKNSILAYRWHPRLPNQPS</sequence>
<dbReference type="HOGENOM" id="CLU_044590_3_0_0"/>
<dbReference type="KEGG" id="tsa:AciPR4_2237"/>
<dbReference type="STRING" id="401053.AciPR4_2237"/>
<accession>E8UX76</accession>
<dbReference type="Gene3D" id="3.20.20.140">
    <property type="entry name" value="Metal-dependent hydrolases"/>
    <property type="match status" value="1"/>
</dbReference>
<comment type="similarity">
    <text evidence="1">Belongs to the metallo-dependent hydrolases superfamily.</text>
</comment>
<name>E8UX76_TERSS</name>